<keyword evidence="2" id="KW-1133">Transmembrane helix</keyword>
<dbReference type="EMBL" id="JBANRG010000095">
    <property type="protein sequence ID" value="KAK7436335.1"/>
    <property type="molecule type" value="Genomic_DNA"/>
</dbReference>
<accession>A0ABR1IPF3</accession>
<protein>
    <submittedName>
        <fullName evidence="3">Uncharacterized protein</fullName>
    </submittedName>
</protein>
<gene>
    <name evidence="3" type="ORF">VKT23_019182</name>
</gene>
<evidence type="ECO:0000256" key="1">
    <source>
        <dbReference type="SAM" id="MobiDB-lite"/>
    </source>
</evidence>
<proteinExistence type="predicted"/>
<feature type="transmembrane region" description="Helical" evidence="2">
    <location>
        <begin position="200"/>
        <end position="220"/>
    </location>
</feature>
<evidence type="ECO:0000313" key="4">
    <source>
        <dbReference type="Proteomes" id="UP001498398"/>
    </source>
</evidence>
<dbReference type="Proteomes" id="UP001498398">
    <property type="component" value="Unassembled WGS sequence"/>
</dbReference>
<comment type="caution">
    <text evidence="3">The sequence shown here is derived from an EMBL/GenBank/DDBJ whole genome shotgun (WGS) entry which is preliminary data.</text>
</comment>
<keyword evidence="2" id="KW-0472">Membrane</keyword>
<feature type="compositionally biased region" description="Polar residues" evidence="1">
    <location>
        <begin position="172"/>
        <end position="193"/>
    </location>
</feature>
<feature type="transmembrane region" description="Helical" evidence="2">
    <location>
        <begin position="354"/>
        <end position="375"/>
    </location>
</feature>
<keyword evidence="2" id="KW-0812">Transmembrane</keyword>
<name>A0ABR1IPF3_9AGAR</name>
<feature type="region of interest" description="Disordered" evidence="1">
    <location>
        <begin position="136"/>
        <end position="193"/>
    </location>
</feature>
<reference evidence="3 4" key="1">
    <citation type="submission" date="2024-01" db="EMBL/GenBank/DDBJ databases">
        <title>A draft genome for the cacao thread blight pathogen Marasmiellus scandens.</title>
        <authorList>
            <person name="Baruah I.K."/>
            <person name="Leung J."/>
            <person name="Bukari Y."/>
            <person name="Amoako-Attah I."/>
            <person name="Meinhardt L.W."/>
            <person name="Bailey B.A."/>
            <person name="Cohen S.P."/>
        </authorList>
    </citation>
    <scope>NUCLEOTIDE SEQUENCE [LARGE SCALE GENOMIC DNA]</scope>
    <source>
        <strain evidence="3 4">GH-19</strain>
    </source>
</reference>
<keyword evidence="4" id="KW-1185">Reference proteome</keyword>
<organism evidence="3 4">
    <name type="scientific">Marasmiellus scandens</name>
    <dbReference type="NCBI Taxonomy" id="2682957"/>
    <lineage>
        <taxon>Eukaryota</taxon>
        <taxon>Fungi</taxon>
        <taxon>Dikarya</taxon>
        <taxon>Basidiomycota</taxon>
        <taxon>Agaricomycotina</taxon>
        <taxon>Agaricomycetes</taxon>
        <taxon>Agaricomycetidae</taxon>
        <taxon>Agaricales</taxon>
        <taxon>Marasmiineae</taxon>
        <taxon>Omphalotaceae</taxon>
        <taxon>Marasmiellus</taxon>
    </lineage>
</organism>
<sequence length="386" mass="40917">MNDTENAICPLLFVQDGCKVVYRAQNGSVLVVDCEEEIYPMDSTIPQILHAGANSGNTFAPSLATWSDVDEGVEYIAVGSMNTLCVYRRIWDSASSQSSTPLPSVPLTLDESSLSPPVIATDSTLPSPPVIAQSPLVRAQSPPVRAQSPPIIDPSSPPARVSSPVNDLPPGNESSSPTIVASAGTRRTSVPSAQDTEISLLPTFMVLAIAGLCIFGYTWIPVPNVIGHWTSSDIVREVESTRSGAAKAAFSSWESKLKGSGFSPATPIMISYETVSPMRPPYETASDIAFTTASPDRETVTLSPTTITNYNLDSLLARPEWGQIATLLESLTVKPTREPSVEQVSKSGKGWGNIAVMALAVVFGGGGILIGYQLASYRKGVKESKS</sequence>
<evidence type="ECO:0000256" key="2">
    <source>
        <dbReference type="SAM" id="Phobius"/>
    </source>
</evidence>
<evidence type="ECO:0000313" key="3">
    <source>
        <dbReference type="EMBL" id="KAK7436335.1"/>
    </source>
</evidence>